<evidence type="ECO:0000256" key="2">
    <source>
        <dbReference type="ARBA" id="ARBA00023239"/>
    </source>
</evidence>
<sequence length="184" mass="20879">MSHKCLYCKVEQVMSYVKALLALYCLLDTVKIIMEQPERYFAYGSNMNAERMKERKAYYTDRIPAKLSGYRLVFAFNSGSGFGSATIVEDPNSVVHGALYTLEKGGLETLDFFEWVDRGGYSRLSIKVELERGEMLDCITYVATPAYHKDGLIPSKSYLSHLLKGKDVLPSDYYSFLENHECGS</sequence>
<evidence type="ECO:0000256" key="4">
    <source>
        <dbReference type="PIRSR" id="PIRSR617939-2"/>
    </source>
</evidence>
<reference evidence="7" key="1">
    <citation type="submission" date="2025-08" db="UniProtKB">
        <authorList>
            <consortium name="RefSeq"/>
        </authorList>
    </citation>
    <scope>IDENTIFICATION</scope>
    <source>
        <tissue evidence="7">Tentacle</tissue>
    </source>
</reference>
<dbReference type="OrthoDB" id="2924818at2759"/>
<dbReference type="KEGG" id="aten:116286406"/>
<feature type="domain" description="Gamma-glutamylcyclotransferase AIG2-like" evidence="5">
    <location>
        <begin position="40"/>
        <end position="158"/>
    </location>
</feature>
<gene>
    <name evidence="7" type="primary">LOC116286406</name>
</gene>
<dbReference type="Proteomes" id="UP000515163">
    <property type="component" value="Unplaced"/>
</dbReference>
<feature type="binding site" evidence="4">
    <location>
        <position position="158"/>
    </location>
    <ligand>
        <name>substrate</name>
    </ligand>
</feature>
<keyword evidence="2" id="KW-0456">Lyase</keyword>
<dbReference type="InterPro" id="IPR013024">
    <property type="entry name" value="GGCT-like"/>
</dbReference>
<dbReference type="AlphaFoldDB" id="A0A6P8H076"/>
<dbReference type="Gene3D" id="3.10.490.10">
    <property type="entry name" value="Gamma-glutamyl cyclotransferase-like"/>
    <property type="match status" value="1"/>
</dbReference>
<dbReference type="InterPro" id="IPR017939">
    <property type="entry name" value="G-Glutamylcylcotransferase"/>
</dbReference>
<accession>A0A6P8H076</accession>
<dbReference type="CDD" id="cd06661">
    <property type="entry name" value="GGCT_like"/>
    <property type="match status" value="1"/>
</dbReference>
<evidence type="ECO:0000313" key="7">
    <source>
        <dbReference type="RefSeq" id="XP_031548786.1"/>
    </source>
</evidence>
<dbReference type="PANTHER" id="PTHR12935">
    <property type="entry name" value="GAMMA-GLUTAMYLCYCLOTRANSFERASE"/>
    <property type="match status" value="1"/>
</dbReference>
<keyword evidence="6" id="KW-1185">Reference proteome</keyword>
<dbReference type="InterPro" id="IPR036568">
    <property type="entry name" value="GGCT-like_sf"/>
</dbReference>
<protein>
    <recommendedName>
        <fullName evidence="1">gamma-glutamylcyclotransferase</fullName>
        <ecNumber evidence="1">4.3.2.9</ecNumber>
    </recommendedName>
</protein>
<dbReference type="GO" id="GO:0003839">
    <property type="term" value="F:gamma-glutamylcyclotransferase activity"/>
    <property type="evidence" value="ECO:0007669"/>
    <property type="project" value="UniProtKB-EC"/>
</dbReference>
<name>A0A6P8H076_ACTTE</name>
<proteinExistence type="predicted"/>
<evidence type="ECO:0000256" key="1">
    <source>
        <dbReference type="ARBA" id="ARBA00012346"/>
    </source>
</evidence>
<dbReference type="EC" id="4.3.2.9" evidence="1"/>
<dbReference type="PANTHER" id="PTHR12935:SF0">
    <property type="entry name" value="GAMMA-GLUTAMYLCYCLOTRANSFERASE"/>
    <property type="match status" value="1"/>
</dbReference>
<dbReference type="Pfam" id="PF06094">
    <property type="entry name" value="GGACT"/>
    <property type="match status" value="1"/>
</dbReference>
<dbReference type="RefSeq" id="XP_031548786.1">
    <property type="nucleotide sequence ID" value="XM_031692926.1"/>
</dbReference>
<feature type="active site" description="Proton acceptor" evidence="3">
    <location>
        <position position="114"/>
    </location>
</feature>
<evidence type="ECO:0000259" key="5">
    <source>
        <dbReference type="Pfam" id="PF06094"/>
    </source>
</evidence>
<organism evidence="6 7">
    <name type="scientific">Actinia tenebrosa</name>
    <name type="common">Australian red waratah sea anemone</name>
    <dbReference type="NCBI Taxonomy" id="6105"/>
    <lineage>
        <taxon>Eukaryota</taxon>
        <taxon>Metazoa</taxon>
        <taxon>Cnidaria</taxon>
        <taxon>Anthozoa</taxon>
        <taxon>Hexacorallia</taxon>
        <taxon>Actiniaria</taxon>
        <taxon>Actiniidae</taxon>
        <taxon>Actinia</taxon>
    </lineage>
</organism>
<dbReference type="SUPFAM" id="SSF110857">
    <property type="entry name" value="Gamma-glutamyl cyclotransferase-like"/>
    <property type="match status" value="1"/>
</dbReference>
<evidence type="ECO:0000256" key="3">
    <source>
        <dbReference type="PIRSR" id="PIRSR617939-1"/>
    </source>
</evidence>
<dbReference type="FunCoup" id="A0A6P8H076">
    <property type="interactions" value="271"/>
</dbReference>
<dbReference type="InParanoid" id="A0A6P8H076"/>
<dbReference type="GeneID" id="116286406"/>
<feature type="binding site" evidence="4">
    <location>
        <begin position="40"/>
        <end position="45"/>
    </location>
    <ligand>
        <name>substrate</name>
    </ligand>
</feature>
<dbReference type="InterPro" id="IPR009288">
    <property type="entry name" value="AIG2-like_dom"/>
</dbReference>
<evidence type="ECO:0000313" key="6">
    <source>
        <dbReference type="Proteomes" id="UP000515163"/>
    </source>
</evidence>